<dbReference type="InterPro" id="IPR014729">
    <property type="entry name" value="Rossmann-like_a/b/a_fold"/>
</dbReference>
<dbReference type="EMBL" id="JAPMLT010000011">
    <property type="protein sequence ID" value="MCX7571557.1"/>
    <property type="molecule type" value="Genomic_DNA"/>
</dbReference>
<dbReference type="SUPFAM" id="SSF52402">
    <property type="entry name" value="Adenine nucleotide alpha hydrolases-like"/>
    <property type="match status" value="1"/>
</dbReference>
<evidence type="ECO:0000313" key="7">
    <source>
        <dbReference type="EMBL" id="MCX7571557.1"/>
    </source>
</evidence>
<organism evidence="7 8">
    <name type="scientific">Tumebacillus lacus</name>
    <dbReference type="NCBI Taxonomy" id="2995335"/>
    <lineage>
        <taxon>Bacteria</taxon>
        <taxon>Bacillati</taxon>
        <taxon>Bacillota</taxon>
        <taxon>Bacilli</taxon>
        <taxon>Bacillales</taxon>
        <taxon>Alicyclobacillaceae</taxon>
        <taxon>Tumebacillus</taxon>
    </lineage>
</organism>
<keyword evidence="5" id="KW-0249">Electron transport</keyword>
<dbReference type="InterPro" id="IPR014731">
    <property type="entry name" value="ETF_asu_C"/>
</dbReference>
<dbReference type="PANTHER" id="PTHR43153:SF1">
    <property type="entry name" value="ELECTRON TRANSFER FLAVOPROTEIN SUBUNIT ALPHA, MITOCHONDRIAL"/>
    <property type="match status" value="1"/>
</dbReference>
<evidence type="ECO:0000256" key="3">
    <source>
        <dbReference type="ARBA" id="ARBA00022630"/>
    </source>
</evidence>
<dbReference type="Pfam" id="PF00766">
    <property type="entry name" value="ETF_alpha"/>
    <property type="match status" value="1"/>
</dbReference>
<dbReference type="InterPro" id="IPR014730">
    <property type="entry name" value="ETF_a/b_N"/>
</dbReference>
<evidence type="ECO:0000313" key="8">
    <source>
        <dbReference type="Proteomes" id="UP001208017"/>
    </source>
</evidence>
<name>A0ABT3X6F5_9BACL</name>
<proteinExistence type="inferred from homology"/>
<gene>
    <name evidence="7" type="ORF">OS242_16535</name>
</gene>
<dbReference type="InterPro" id="IPR018206">
    <property type="entry name" value="ETF_asu_C_CS"/>
</dbReference>
<dbReference type="SUPFAM" id="SSF52467">
    <property type="entry name" value="DHS-like NAD/FAD-binding domain"/>
    <property type="match status" value="1"/>
</dbReference>
<evidence type="ECO:0000256" key="4">
    <source>
        <dbReference type="ARBA" id="ARBA00022827"/>
    </source>
</evidence>
<dbReference type="Gene3D" id="3.40.50.620">
    <property type="entry name" value="HUPs"/>
    <property type="match status" value="1"/>
</dbReference>
<evidence type="ECO:0000256" key="2">
    <source>
        <dbReference type="ARBA" id="ARBA00022448"/>
    </source>
</evidence>
<keyword evidence="4" id="KW-0274">FAD</keyword>
<protein>
    <submittedName>
        <fullName evidence="7">Electron transfer flavoprotein subunit alpha/FixB family protein</fullName>
    </submittedName>
</protein>
<dbReference type="PIRSF" id="PIRSF000089">
    <property type="entry name" value="Electra_flavoP_a"/>
    <property type="match status" value="1"/>
</dbReference>
<evidence type="ECO:0000259" key="6">
    <source>
        <dbReference type="SMART" id="SM00893"/>
    </source>
</evidence>
<evidence type="ECO:0000256" key="1">
    <source>
        <dbReference type="ARBA" id="ARBA00005817"/>
    </source>
</evidence>
<keyword evidence="8" id="KW-1185">Reference proteome</keyword>
<dbReference type="InterPro" id="IPR033947">
    <property type="entry name" value="ETF_alpha_N"/>
</dbReference>
<feature type="domain" description="Electron transfer flavoprotein alpha/beta-subunit N-terminal" evidence="6">
    <location>
        <begin position="22"/>
        <end position="212"/>
    </location>
</feature>
<keyword evidence="2" id="KW-0813">Transport</keyword>
<dbReference type="Proteomes" id="UP001208017">
    <property type="component" value="Unassembled WGS sequence"/>
</dbReference>
<comment type="caution">
    <text evidence="7">The sequence shown here is derived from an EMBL/GenBank/DDBJ whole genome shotgun (WGS) entry which is preliminary data.</text>
</comment>
<accession>A0ABT3X6F5</accession>
<dbReference type="InterPro" id="IPR029035">
    <property type="entry name" value="DHS-like_NAD/FAD-binding_dom"/>
</dbReference>
<evidence type="ECO:0000256" key="5">
    <source>
        <dbReference type="ARBA" id="ARBA00022982"/>
    </source>
</evidence>
<reference evidence="7 8" key="1">
    <citation type="submission" date="2022-11" db="EMBL/GenBank/DDBJ databases">
        <title>Study of microbial diversity in lake waters.</title>
        <authorList>
            <person name="Zhang J."/>
        </authorList>
    </citation>
    <scope>NUCLEOTIDE SEQUENCE [LARGE SCALE GENOMIC DNA]</scope>
    <source>
        <strain evidence="7 8">DT12</strain>
    </source>
</reference>
<dbReference type="Gene3D" id="3.40.50.1220">
    <property type="entry name" value="TPP-binding domain"/>
    <property type="match status" value="1"/>
</dbReference>
<dbReference type="PROSITE" id="PS00696">
    <property type="entry name" value="ETF_ALPHA"/>
    <property type="match status" value="1"/>
</dbReference>
<dbReference type="InterPro" id="IPR001308">
    <property type="entry name" value="ETF_a/FixB"/>
</dbReference>
<sequence>MAEENKKKAADDMPDWSDYRGVMIVVEQRAGKAASVSLQLLGEGRKLADKLETELMALVIGHDVRHLAEEMIYYGADKVYVSDAPELKDYRTRPYSRVCLQVLRDVKPEIVLQGATATGRDLAGAIATHLPTGLTADCTILDVEPHPSRLLLASRPAFSEKMLATILCKQYRPQMATTRAGVFEALPRDTTRTGEVITVENTMKEEEIAAKVLRFIEETERFNLEDAEIIVAGGRGLGGPEPFKMLQDLADALGGVVGASRAAVDAGWIEHKHQVGQTGYTVRPKLYIAVGISGAVQHLVGMQNSDLIVAINRDPDAPIFKTANYGIVGDLFQIIPALTAAVKEKRVLIPQSSAQEGVTHGKI</sequence>
<dbReference type="Pfam" id="PF01012">
    <property type="entry name" value="ETF"/>
    <property type="match status" value="1"/>
</dbReference>
<comment type="similarity">
    <text evidence="1">Belongs to the ETF alpha-subunit/FixB family.</text>
</comment>
<keyword evidence="3" id="KW-0285">Flavoprotein</keyword>
<dbReference type="PANTHER" id="PTHR43153">
    <property type="entry name" value="ELECTRON TRANSFER FLAVOPROTEIN ALPHA"/>
    <property type="match status" value="1"/>
</dbReference>
<dbReference type="CDD" id="cd01715">
    <property type="entry name" value="ETF_alpha"/>
    <property type="match status" value="1"/>
</dbReference>
<dbReference type="SMART" id="SM00893">
    <property type="entry name" value="ETF"/>
    <property type="match status" value="1"/>
</dbReference>